<dbReference type="RefSeq" id="WP_025350954.1">
    <property type="nucleotide sequence ID" value="NZ_CP006850.1"/>
</dbReference>
<dbReference type="PATRIC" id="fig|1415166.3.peg.4915"/>
<evidence type="ECO:0000256" key="1">
    <source>
        <dbReference type="SAM" id="MobiDB-lite"/>
    </source>
</evidence>
<protein>
    <submittedName>
        <fullName evidence="2">Uncharacterized protein</fullName>
    </submittedName>
</protein>
<dbReference type="HOGENOM" id="CLU_2274429_0_0_11"/>
<dbReference type="EMBL" id="CP006850">
    <property type="protein sequence ID" value="AHH19558.1"/>
    <property type="molecule type" value="Genomic_DNA"/>
</dbReference>
<proteinExistence type="predicted"/>
<dbReference type="Proteomes" id="UP000019150">
    <property type="component" value="Chromosome"/>
</dbReference>
<sequence length="102" mass="11063">MPGLLRGWARAIGGSWLEPCEFTVETGNGQGRLPVAQLRADCTYRSAGDRLNRLGILYEFLPSDGHDRALVEATALIEGRLSGGEEFSWPDSAEVADEREAG</sequence>
<reference evidence="2 3" key="1">
    <citation type="journal article" date="2014" name="Appl. Environ. Microbiol.">
        <title>Insights into the Microbial Degradation of Rubber and Gutta-Percha by Analysis of the Complete Genome of Nocardia nova SH22a.</title>
        <authorList>
            <person name="Luo Q."/>
            <person name="Hiessl S."/>
            <person name="Poehlein A."/>
            <person name="Daniel R."/>
            <person name="Steinbuchel A."/>
        </authorList>
    </citation>
    <scope>NUCLEOTIDE SEQUENCE [LARGE SCALE GENOMIC DNA]</scope>
    <source>
        <strain evidence="2">SH22a</strain>
    </source>
</reference>
<keyword evidence="3" id="KW-1185">Reference proteome</keyword>
<dbReference type="AlphaFoldDB" id="W5TKR9"/>
<organism evidence="2 3">
    <name type="scientific">Nocardia nova SH22a</name>
    <dbReference type="NCBI Taxonomy" id="1415166"/>
    <lineage>
        <taxon>Bacteria</taxon>
        <taxon>Bacillati</taxon>
        <taxon>Actinomycetota</taxon>
        <taxon>Actinomycetes</taxon>
        <taxon>Mycobacteriales</taxon>
        <taxon>Nocardiaceae</taxon>
        <taxon>Nocardia</taxon>
    </lineage>
</organism>
<dbReference type="OrthoDB" id="8116259at2"/>
<evidence type="ECO:0000313" key="3">
    <source>
        <dbReference type="Proteomes" id="UP000019150"/>
    </source>
</evidence>
<feature type="region of interest" description="Disordered" evidence="1">
    <location>
        <begin position="83"/>
        <end position="102"/>
    </location>
</feature>
<accession>W5TKR9</accession>
<name>W5TKR9_9NOCA</name>
<evidence type="ECO:0000313" key="2">
    <source>
        <dbReference type="EMBL" id="AHH19558.1"/>
    </source>
</evidence>
<gene>
    <name evidence="2" type="ORF">NONO_c47740</name>
</gene>
<dbReference type="KEGG" id="nno:NONO_c47740"/>